<dbReference type="GO" id="GO:0032469">
    <property type="term" value="P:endoplasmic reticulum calcium ion homeostasis"/>
    <property type="evidence" value="ECO:0007669"/>
    <property type="project" value="InterPro"/>
</dbReference>
<reference evidence="8" key="1">
    <citation type="journal article" date="2018" name="Nat. Microbiol.">
        <title>Leveraging single-cell genomics to expand the fungal tree of life.</title>
        <authorList>
            <person name="Ahrendt S.R."/>
            <person name="Quandt C.A."/>
            <person name="Ciobanu D."/>
            <person name="Clum A."/>
            <person name="Salamov A."/>
            <person name="Andreopoulos B."/>
            <person name="Cheng J.F."/>
            <person name="Woyke T."/>
            <person name="Pelin A."/>
            <person name="Henrissat B."/>
            <person name="Reynolds N.K."/>
            <person name="Benny G.L."/>
            <person name="Smith M.E."/>
            <person name="James T.Y."/>
            <person name="Grigoriev I.V."/>
        </authorList>
    </citation>
    <scope>NUCLEOTIDE SEQUENCE [LARGE SCALE GENOMIC DNA]</scope>
    <source>
        <strain evidence="8">Benny S71-1</strain>
    </source>
</reference>
<dbReference type="Pfam" id="PF07946">
    <property type="entry name" value="CCDC47"/>
    <property type="match status" value="1"/>
</dbReference>
<organism evidence="7 8">
    <name type="scientific">Syncephalis pseudoplumigaleata</name>
    <dbReference type="NCBI Taxonomy" id="1712513"/>
    <lineage>
        <taxon>Eukaryota</taxon>
        <taxon>Fungi</taxon>
        <taxon>Fungi incertae sedis</taxon>
        <taxon>Zoopagomycota</taxon>
        <taxon>Zoopagomycotina</taxon>
        <taxon>Zoopagomycetes</taxon>
        <taxon>Zoopagales</taxon>
        <taxon>Piptocephalidaceae</taxon>
        <taxon>Syncephalis</taxon>
    </lineage>
</organism>
<feature type="compositionally biased region" description="Basic and acidic residues" evidence="5">
    <location>
        <begin position="318"/>
        <end position="361"/>
    </location>
</feature>
<evidence type="ECO:0000313" key="8">
    <source>
        <dbReference type="Proteomes" id="UP000278143"/>
    </source>
</evidence>
<comment type="subcellular location">
    <subcellularLocation>
        <location evidence="1">Membrane</location>
        <topology evidence="1">Single-pass membrane protein</topology>
    </subcellularLocation>
</comment>
<dbReference type="Proteomes" id="UP000278143">
    <property type="component" value="Unassembled WGS sequence"/>
</dbReference>
<sequence>MCLVGAAPPDVFDEPEDTRAHTVLLQETLANDGPLRQDGPGGAASSTLPVAPPPPRLEDFYIELALCGLLICYVFIYQWGKYTNEQLAKTWIKHHLDLFASHFAHVGNDKGHILVKDGPADFLFYASGRVHCQYLRARLQMVPRHDPIALLVGLLRPQHDRISIEVCMDEDEYDPMVFGVVTASKVNSAYKYRYDLSNFTRQVRSPLLPDNCFAFTEHGDVTSTIIDENVARVLAAHKHHFEEMYITDQPVKKPEAPTTMASRLYFTFRMSSSMEMQSMVELHELVLYMIDHVPQVAHFRGQVKNKLLQAREAALESLRKASEPSTEEKLNKKRQEQRQQEMERLEKMTPEQQRKWEEKEHRRQLKKRQNKMIKRR</sequence>
<dbReference type="AlphaFoldDB" id="A0A4P9YS34"/>
<protein>
    <recommendedName>
        <fullName evidence="9">DUF1682-domain-containing protein</fullName>
    </recommendedName>
</protein>
<keyword evidence="2 6" id="KW-0812">Transmembrane</keyword>
<feature type="region of interest" description="Disordered" evidence="5">
    <location>
        <begin position="318"/>
        <end position="376"/>
    </location>
</feature>
<feature type="compositionally biased region" description="Basic residues" evidence="5">
    <location>
        <begin position="362"/>
        <end position="376"/>
    </location>
</feature>
<evidence type="ECO:0000256" key="4">
    <source>
        <dbReference type="ARBA" id="ARBA00023136"/>
    </source>
</evidence>
<feature type="region of interest" description="Disordered" evidence="5">
    <location>
        <begin position="31"/>
        <end position="50"/>
    </location>
</feature>
<evidence type="ECO:0000256" key="5">
    <source>
        <dbReference type="SAM" id="MobiDB-lite"/>
    </source>
</evidence>
<feature type="transmembrane region" description="Helical" evidence="6">
    <location>
        <begin position="60"/>
        <end position="79"/>
    </location>
</feature>
<dbReference type="EMBL" id="KZ991775">
    <property type="protein sequence ID" value="RKP22706.1"/>
    <property type="molecule type" value="Genomic_DNA"/>
</dbReference>
<keyword evidence="3 6" id="KW-1133">Transmembrane helix</keyword>
<evidence type="ECO:0000256" key="6">
    <source>
        <dbReference type="SAM" id="Phobius"/>
    </source>
</evidence>
<keyword evidence="8" id="KW-1185">Reference proteome</keyword>
<accession>A0A4P9YS34</accession>
<dbReference type="InterPro" id="IPR012879">
    <property type="entry name" value="CCDC47"/>
</dbReference>
<evidence type="ECO:0000313" key="7">
    <source>
        <dbReference type="EMBL" id="RKP22706.1"/>
    </source>
</evidence>
<keyword evidence="4 6" id="KW-0472">Membrane</keyword>
<dbReference type="PANTHER" id="PTHR12883:SF0">
    <property type="entry name" value="PAT COMPLEX SUBUNIT CCDC47"/>
    <property type="match status" value="1"/>
</dbReference>
<evidence type="ECO:0000256" key="2">
    <source>
        <dbReference type="ARBA" id="ARBA00022692"/>
    </source>
</evidence>
<dbReference type="GO" id="GO:0005783">
    <property type="term" value="C:endoplasmic reticulum"/>
    <property type="evidence" value="ECO:0007669"/>
    <property type="project" value="InterPro"/>
</dbReference>
<dbReference type="PANTHER" id="PTHR12883">
    <property type="entry name" value="ADIPOCYTE-SPECIFIC PROTEIN 4-RELATED"/>
    <property type="match status" value="1"/>
</dbReference>
<proteinExistence type="predicted"/>
<dbReference type="OrthoDB" id="10039147at2759"/>
<dbReference type="GO" id="GO:0016020">
    <property type="term" value="C:membrane"/>
    <property type="evidence" value="ECO:0007669"/>
    <property type="project" value="UniProtKB-SubCell"/>
</dbReference>
<evidence type="ECO:0000256" key="1">
    <source>
        <dbReference type="ARBA" id="ARBA00004167"/>
    </source>
</evidence>
<gene>
    <name evidence="7" type="ORF">SYNPS1DRAFT_25451</name>
</gene>
<evidence type="ECO:0008006" key="9">
    <source>
        <dbReference type="Google" id="ProtNLM"/>
    </source>
</evidence>
<evidence type="ECO:0000256" key="3">
    <source>
        <dbReference type="ARBA" id="ARBA00022989"/>
    </source>
</evidence>
<name>A0A4P9YS34_9FUNG</name>
<dbReference type="GO" id="GO:0005509">
    <property type="term" value="F:calcium ion binding"/>
    <property type="evidence" value="ECO:0007669"/>
    <property type="project" value="InterPro"/>
</dbReference>